<dbReference type="OrthoDB" id="6676191at2"/>
<dbReference type="AlphaFoldDB" id="A0A4R0EL40"/>
<dbReference type="Proteomes" id="UP000291380">
    <property type="component" value="Unassembled WGS sequence"/>
</dbReference>
<gene>
    <name evidence="1" type="ORF">E0H85_12150</name>
</gene>
<organism evidence="1 2">
    <name type="scientific">Acinetobacter terrae</name>
    <dbReference type="NCBI Taxonomy" id="2731247"/>
    <lineage>
        <taxon>Bacteria</taxon>
        <taxon>Pseudomonadati</taxon>
        <taxon>Pseudomonadota</taxon>
        <taxon>Gammaproteobacteria</taxon>
        <taxon>Moraxellales</taxon>
        <taxon>Moraxellaceae</taxon>
        <taxon>Acinetobacter</taxon>
        <taxon>Acinetobacter Taxon 24</taxon>
    </lineage>
</organism>
<accession>A0A4R0EL40</accession>
<evidence type="ECO:0000313" key="2">
    <source>
        <dbReference type="Proteomes" id="UP000291380"/>
    </source>
</evidence>
<dbReference type="EMBL" id="SJOA01000016">
    <property type="protein sequence ID" value="TCB57850.1"/>
    <property type="molecule type" value="Genomic_DNA"/>
</dbReference>
<reference evidence="1 2" key="1">
    <citation type="submission" date="2019-02" db="EMBL/GenBank/DDBJ databases">
        <title>High diversity of culturable Acinetobacter species in natural soil and water ecosystems.</title>
        <authorList>
            <person name="Radolfova-Krizova L."/>
            <person name="Nemec A."/>
        </authorList>
    </citation>
    <scope>NUCLEOTIDE SEQUENCE [LARGE SCALE GENOMIC DNA]</scope>
    <source>
        <strain evidence="1 2">ANC 4281</strain>
    </source>
</reference>
<protein>
    <submittedName>
        <fullName evidence="1">Uncharacterized protein</fullName>
    </submittedName>
</protein>
<comment type="caution">
    <text evidence="1">The sequence shown here is derived from an EMBL/GenBank/DDBJ whole genome shotgun (WGS) entry which is preliminary data.</text>
</comment>
<sequence length="846" mass="98018">MSDISKINLSKETLKKLIELSIDQLALEFSDQQRMQQQHDFFESSLMRMLEQYKNDELANSESETIVIHKDKDEEIKQNESNFEYYFVEDEQLFASIRDELKSWQIETTFQKTFFNTFLIKKGSIGKYPFYAFVAAYLKSELPSQQKQKLMHLGLRIVIHLSTIKQSRSKQERILAHFRLLFLSKKAIYENFRLLLDLEILHRANFYSLNDIWNLIASYFLRDAKHPIESDFFQQSTDQTSVKTDADTQFFSLWRSTLNNIQRKRIIVKTKKEQKSVIDIEKPLDGLKKPVKLLAEVTDGADIEPVDIACVELDSQSGLAKFLAGEEKEFSSKVINQIIQDQSWVERASLCNDHFFDQDSGQALFMGLLKAFKETQAKDDKGLLATALLSFLTGENATNFLLKGEKLHPNLEFNRVGHYQIVRWKIELQITESKRMFQNNNLRELQVRIPSPLVQALRDSALKNTAQNRTNIELKIRQVAKEQGLRIGPISLMRIQRHLKFMLEQEWSNQYTANLLARTPSNQATGSYYGQVSKRTAENDYLRYVQYLNSGRDNQDLENELLALPDQNLQFSDESQDASDLIVGSSFIPDKKAVSILLAGLLKKINQPVNIIQQFNAYAEWIWHTSLIFLAGRPVIGVPTKLSKMSLDHNLLIVSDKQQRVNQDNSRILYIHPFLKQALTNYLSYLENFFKKYMVFNPNLYEIWQKIQTSDYGIIHLITTDQMQKKATDSQGYLALQKFNFSLIEGMQASQCQQMSRADVQIKDQKSGKKWADNWHRHFCYSYLINYQNEAGQYLSKTTVNQIMGHEDFNDEFLNPKTSSAALADVTVIKKALDQLLLELGLEQVA</sequence>
<evidence type="ECO:0000313" key="1">
    <source>
        <dbReference type="EMBL" id="TCB57850.1"/>
    </source>
</evidence>
<name>A0A4R0EL40_9GAMM</name>
<proteinExistence type="predicted"/>
<dbReference type="RefSeq" id="WP_086194114.1">
    <property type="nucleotide sequence ID" value="NZ_NEGF01000009.1"/>
</dbReference>